<gene>
    <name evidence="2" type="ORF">GN138_06965</name>
</gene>
<dbReference type="SMART" id="SM00271">
    <property type="entry name" value="DnaJ"/>
    <property type="match status" value="1"/>
</dbReference>
<dbReference type="PROSITE" id="PS50076">
    <property type="entry name" value="DNAJ_2"/>
    <property type="match status" value="1"/>
</dbReference>
<evidence type="ECO:0000259" key="1">
    <source>
        <dbReference type="PROSITE" id="PS50076"/>
    </source>
</evidence>
<dbReference type="InterPro" id="IPR018253">
    <property type="entry name" value="DnaJ_domain_CS"/>
</dbReference>
<reference evidence="2 3" key="1">
    <citation type="submission" date="2019-12" db="EMBL/GenBank/DDBJ databases">
        <authorList>
            <person name="Li J."/>
        </authorList>
    </citation>
    <scope>NUCLEOTIDE SEQUENCE [LARGE SCALE GENOMIC DNA]</scope>
    <source>
        <strain evidence="2 3">HL2-2</strain>
    </source>
</reference>
<name>A0A6L6U7C3_9FLAO</name>
<dbReference type="SUPFAM" id="SSF46565">
    <property type="entry name" value="Chaperone J-domain"/>
    <property type="match status" value="1"/>
</dbReference>
<dbReference type="Pfam" id="PF00226">
    <property type="entry name" value="DnaJ"/>
    <property type="match status" value="1"/>
</dbReference>
<proteinExistence type="predicted"/>
<evidence type="ECO:0000313" key="3">
    <source>
        <dbReference type="Proteomes" id="UP000478208"/>
    </source>
</evidence>
<dbReference type="EMBL" id="WOWS01000002">
    <property type="protein sequence ID" value="MUU78181.1"/>
    <property type="molecule type" value="Genomic_DNA"/>
</dbReference>
<feature type="domain" description="J" evidence="1">
    <location>
        <begin position="4"/>
        <end position="68"/>
    </location>
</feature>
<dbReference type="InterPro" id="IPR001623">
    <property type="entry name" value="DnaJ_domain"/>
</dbReference>
<dbReference type="InterPro" id="IPR053025">
    <property type="entry name" value="Mito_ATP_Synthase-Asso"/>
</dbReference>
<dbReference type="Proteomes" id="UP000478208">
    <property type="component" value="Unassembled WGS sequence"/>
</dbReference>
<dbReference type="CDD" id="cd06257">
    <property type="entry name" value="DnaJ"/>
    <property type="match status" value="1"/>
</dbReference>
<dbReference type="InterPro" id="IPR036869">
    <property type="entry name" value="J_dom_sf"/>
</dbReference>
<dbReference type="PANTHER" id="PTHR44873:SF1">
    <property type="entry name" value="DNAJ HOMOLOG SUBFAMILY C MEMBER 30, MITOCHONDRIAL"/>
    <property type="match status" value="1"/>
</dbReference>
<dbReference type="PRINTS" id="PR00625">
    <property type="entry name" value="JDOMAIN"/>
</dbReference>
<evidence type="ECO:0000313" key="2">
    <source>
        <dbReference type="EMBL" id="MUU78181.1"/>
    </source>
</evidence>
<keyword evidence="3" id="KW-1185">Reference proteome</keyword>
<organism evidence="2 3">
    <name type="scientific">Winogradskyella endarachnes</name>
    <dbReference type="NCBI Taxonomy" id="2681965"/>
    <lineage>
        <taxon>Bacteria</taxon>
        <taxon>Pseudomonadati</taxon>
        <taxon>Bacteroidota</taxon>
        <taxon>Flavobacteriia</taxon>
        <taxon>Flavobacteriales</taxon>
        <taxon>Flavobacteriaceae</taxon>
        <taxon>Winogradskyella</taxon>
    </lineage>
</organism>
<accession>A0A6L6U7C3</accession>
<dbReference type="Gene3D" id="1.10.287.110">
    <property type="entry name" value="DnaJ domain"/>
    <property type="match status" value="1"/>
</dbReference>
<protein>
    <submittedName>
        <fullName evidence="2">DnaJ domain-containing protein</fullName>
    </submittedName>
</protein>
<comment type="caution">
    <text evidence="2">The sequence shown here is derived from an EMBL/GenBank/DDBJ whole genome shotgun (WGS) entry which is preliminary data.</text>
</comment>
<dbReference type="PROSITE" id="PS00636">
    <property type="entry name" value="DNAJ_1"/>
    <property type="match status" value="1"/>
</dbReference>
<dbReference type="PANTHER" id="PTHR44873">
    <property type="entry name" value="DNAJ HOMOLOG SUBFAMILY C MEMBER 30, MITOCHONDRIAL"/>
    <property type="match status" value="1"/>
</dbReference>
<dbReference type="RefSeq" id="WP_157363074.1">
    <property type="nucleotide sequence ID" value="NZ_WOWS01000002.1"/>
</dbReference>
<sequence>MITNYYNILNIEASADLNTIKKAFRKEIAIFHPDNNNSEDAKARFNTIVEAFDVLSNTAKRKEYNNILRVQKENPPIVIEQKETVEIWKKEAKEKSETYSAMRLDNLFLLDLFLEVGVNGAILGTEVVVDAVEPIIDNVGDILGDVIGGVFDAF</sequence>
<dbReference type="AlphaFoldDB" id="A0A6L6U7C3"/>